<dbReference type="Proteomes" id="UP000030008">
    <property type="component" value="Unassembled WGS sequence"/>
</dbReference>
<feature type="domain" description="FMN hydroxy acid dehydrogenase" evidence="10">
    <location>
        <begin position="1"/>
        <end position="341"/>
    </location>
</feature>
<evidence type="ECO:0000259" key="10">
    <source>
        <dbReference type="PROSITE" id="PS51349"/>
    </source>
</evidence>
<comment type="cofactor">
    <cofactor evidence="1">
        <name>FMN</name>
        <dbReference type="ChEBI" id="CHEBI:58210"/>
    </cofactor>
</comment>
<keyword evidence="4" id="KW-0560">Oxidoreductase</keyword>
<comment type="catalytic activity">
    <reaction evidence="7">
        <text>(S)-lactate + O2 = pyruvate + H2O2</text>
        <dbReference type="Rhea" id="RHEA:55868"/>
        <dbReference type="ChEBI" id="CHEBI:15361"/>
        <dbReference type="ChEBI" id="CHEBI:15379"/>
        <dbReference type="ChEBI" id="CHEBI:16240"/>
        <dbReference type="ChEBI" id="CHEBI:16651"/>
    </reaction>
    <physiologicalReaction direction="left-to-right" evidence="7">
        <dbReference type="Rhea" id="RHEA:55869"/>
    </physiologicalReaction>
</comment>
<keyword evidence="2 9" id="KW-0285">Flavoprotein</keyword>
<reference evidence="11 12" key="1">
    <citation type="submission" date="2014-08" db="EMBL/GenBank/DDBJ databases">
        <title>Clostridium innocuum, an unnegligible vancomycin-resistant pathogen causing extra-intestinal infections.</title>
        <authorList>
            <person name="Feng Y."/>
            <person name="Chiu C.-H."/>
        </authorList>
    </citation>
    <scope>NUCLEOTIDE SEQUENCE [LARGE SCALE GENOMIC DNA]</scope>
    <source>
        <strain evidence="11 12">AN88</strain>
    </source>
</reference>
<evidence type="ECO:0000256" key="8">
    <source>
        <dbReference type="PIRSR" id="PIRSR000138-1"/>
    </source>
</evidence>
<evidence type="ECO:0000256" key="2">
    <source>
        <dbReference type="ARBA" id="ARBA00022630"/>
    </source>
</evidence>
<protein>
    <recommendedName>
        <fullName evidence="6">L-lactate oxidase</fullName>
    </recommendedName>
</protein>
<dbReference type="Pfam" id="PF01070">
    <property type="entry name" value="FMN_dh"/>
    <property type="match status" value="2"/>
</dbReference>
<evidence type="ECO:0000256" key="5">
    <source>
        <dbReference type="ARBA" id="ARBA00024042"/>
    </source>
</evidence>
<organism evidence="11 12">
    <name type="scientific">Clostridium innocuum</name>
    <dbReference type="NCBI Taxonomy" id="1522"/>
    <lineage>
        <taxon>Bacteria</taxon>
        <taxon>Bacillati</taxon>
        <taxon>Bacillota</taxon>
        <taxon>Clostridia</taxon>
        <taxon>Eubacteriales</taxon>
        <taxon>Clostridiaceae</taxon>
        <taxon>Clostridium</taxon>
    </lineage>
</organism>
<name>A0A099I3N0_CLOIN</name>
<feature type="binding site" evidence="9">
    <location>
        <position position="235"/>
    </location>
    <ligand>
        <name>FMN</name>
        <dbReference type="ChEBI" id="CHEBI:58210"/>
    </ligand>
</feature>
<feature type="binding site" evidence="9">
    <location>
        <begin position="291"/>
        <end position="292"/>
    </location>
    <ligand>
        <name>FMN</name>
        <dbReference type="ChEBI" id="CHEBI:58210"/>
    </ligand>
</feature>
<feature type="binding site" evidence="9">
    <location>
        <begin position="268"/>
        <end position="272"/>
    </location>
    <ligand>
        <name>FMN</name>
        <dbReference type="ChEBI" id="CHEBI:58210"/>
    </ligand>
</feature>
<evidence type="ECO:0000313" key="12">
    <source>
        <dbReference type="Proteomes" id="UP000030008"/>
    </source>
</evidence>
<evidence type="ECO:0000256" key="9">
    <source>
        <dbReference type="PIRSR" id="PIRSR000138-2"/>
    </source>
</evidence>
<evidence type="ECO:0000256" key="4">
    <source>
        <dbReference type="ARBA" id="ARBA00023002"/>
    </source>
</evidence>
<proteinExistence type="inferred from homology"/>
<gene>
    <name evidence="11" type="ORF">CIAN88_16260</name>
</gene>
<dbReference type="SUPFAM" id="SSF51395">
    <property type="entry name" value="FMN-linked oxidoreductases"/>
    <property type="match status" value="1"/>
</dbReference>
<dbReference type="GO" id="GO:0010181">
    <property type="term" value="F:FMN binding"/>
    <property type="evidence" value="ECO:0007669"/>
    <property type="project" value="InterPro"/>
</dbReference>
<evidence type="ECO:0000313" key="11">
    <source>
        <dbReference type="EMBL" id="KGJ52201.1"/>
    </source>
</evidence>
<dbReference type="PANTHER" id="PTHR10578">
    <property type="entry name" value="S -2-HYDROXY-ACID OXIDASE-RELATED"/>
    <property type="match status" value="1"/>
</dbReference>
<dbReference type="GO" id="GO:0016491">
    <property type="term" value="F:oxidoreductase activity"/>
    <property type="evidence" value="ECO:0007669"/>
    <property type="project" value="UniProtKB-KW"/>
</dbReference>
<evidence type="ECO:0000256" key="1">
    <source>
        <dbReference type="ARBA" id="ARBA00001917"/>
    </source>
</evidence>
<evidence type="ECO:0000256" key="3">
    <source>
        <dbReference type="ARBA" id="ARBA00022643"/>
    </source>
</evidence>
<dbReference type="InterPro" id="IPR000262">
    <property type="entry name" value="FMN-dep_DH"/>
</dbReference>
<feature type="binding site" evidence="9">
    <location>
        <position position="213"/>
    </location>
    <ligand>
        <name>FMN</name>
        <dbReference type="ChEBI" id="CHEBI:58210"/>
    </ligand>
</feature>
<dbReference type="AlphaFoldDB" id="A0A099I3N0"/>
<dbReference type="PANTHER" id="PTHR10578:SF107">
    <property type="entry name" value="2-HYDROXYACID OXIDASE 1"/>
    <property type="match status" value="1"/>
</dbReference>
<dbReference type="InterPro" id="IPR013785">
    <property type="entry name" value="Aldolase_TIM"/>
</dbReference>
<dbReference type="CDD" id="cd02809">
    <property type="entry name" value="alpha_hydroxyacid_oxid_FMN"/>
    <property type="match status" value="1"/>
</dbReference>
<feature type="binding site" evidence="9">
    <location>
        <position position="240"/>
    </location>
    <ligand>
        <name>glyoxylate</name>
        <dbReference type="ChEBI" id="CHEBI:36655"/>
    </ligand>
</feature>
<accession>A0A099I3N0</accession>
<dbReference type="PROSITE" id="PS51349">
    <property type="entry name" value="FMN_HYDROXY_ACID_DH_2"/>
    <property type="match status" value="1"/>
</dbReference>
<evidence type="ECO:0000256" key="7">
    <source>
        <dbReference type="ARBA" id="ARBA00048754"/>
    </source>
</evidence>
<feature type="active site" description="Proton acceptor" evidence="8">
    <location>
        <position position="237"/>
    </location>
</feature>
<dbReference type="Gene3D" id="3.20.20.70">
    <property type="entry name" value="Aldolase class I"/>
    <property type="match status" value="1"/>
</dbReference>
<feature type="binding site" evidence="9">
    <location>
        <position position="237"/>
    </location>
    <ligand>
        <name>glyoxylate</name>
        <dbReference type="ChEBI" id="CHEBI:36655"/>
    </ligand>
</feature>
<comment type="caution">
    <text evidence="11">The sequence shown here is derived from an EMBL/GenBank/DDBJ whole genome shotgun (WGS) entry which is preliminary data.</text>
</comment>
<sequence length="341" mass="36472">MKTWQEVYANAKTLCAKCRCCPVCNGLACRGETPGPGGKGSGSAFVRNAEMLKKVFITMDTISDNTEIDTTSEFFGHKVSLPVYAAPISGILQNYGAELDDMSYTRALVDGCRRAGTLAFTGDGMHDEMFKGPMSVVAQHEGFGVPTIKPWSREHMAWRIELAKEGHALAIASDIDASGLTNLRTSITPVGFKNVEELKEITRICGDVPFILKGILSVKGARKALEAGASGIIVSNHGGRVLDDCLSGIEVLEDIVKVVDGRMKVFVDGAFRTGNDVFKALALGADGVLIGRPVSQAVIGDGSDGLVTYLEKIRLELKEAMAMAGCKTIQDITRDCVSVTF</sequence>
<keyword evidence="3 9" id="KW-0288">FMN</keyword>
<dbReference type="InterPro" id="IPR012133">
    <property type="entry name" value="Alpha-hydoxy_acid_DH_FMN"/>
</dbReference>
<dbReference type="InterPro" id="IPR037396">
    <property type="entry name" value="FMN_HAD"/>
</dbReference>
<dbReference type="PIRSF" id="PIRSF000138">
    <property type="entry name" value="Al-hdrx_acd_dh"/>
    <property type="match status" value="1"/>
</dbReference>
<comment type="similarity">
    <text evidence="5">Belongs to the FMN-dependent alpha-hydroxy acid dehydrogenase family.</text>
</comment>
<dbReference type="RefSeq" id="WP_044906697.1">
    <property type="nucleotide sequence ID" value="NZ_CAXUDH010000001.1"/>
</dbReference>
<dbReference type="EMBL" id="JQIF01000078">
    <property type="protein sequence ID" value="KGJ52201.1"/>
    <property type="molecule type" value="Genomic_DNA"/>
</dbReference>
<evidence type="ECO:0000256" key="6">
    <source>
        <dbReference type="ARBA" id="ARBA00029513"/>
    </source>
</evidence>